<proteinExistence type="inferred from homology"/>
<organism evidence="3 4">
    <name type="scientific">Marinitoga piezophila (strain DSM 14283 / JCM 11233 / KA3)</name>
    <dbReference type="NCBI Taxonomy" id="443254"/>
    <lineage>
        <taxon>Bacteria</taxon>
        <taxon>Thermotogati</taxon>
        <taxon>Thermotogota</taxon>
        <taxon>Thermotogae</taxon>
        <taxon>Petrotogales</taxon>
        <taxon>Petrotogaceae</taxon>
        <taxon>Marinitoga</taxon>
    </lineage>
</organism>
<dbReference type="SUPFAM" id="SSF53218">
    <property type="entry name" value="Molybdenum cofactor biosynthesis proteins"/>
    <property type="match status" value="1"/>
</dbReference>
<dbReference type="InterPro" id="IPR001453">
    <property type="entry name" value="MoaB/Mog_dom"/>
</dbReference>
<dbReference type="NCBIfam" id="TIGR00199">
    <property type="entry name" value="PncC_domain"/>
    <property type="match status" value="1"/>
</dbReference>
<dbReference type="eggNOG" id="COG1546">
    <property type="taxonomic scope" value="Bacteria"/>
</dbReference>
<name>H2J6G3_MARPK</name>
<dbReference type="SUPFAM" id="SSF142433">
    <property type="entry name" value="CinA-like"/>
    <property type="match status" value="1"/>
</dbReference>
<reference evidence="4" key="2">
    <citation type="submission" date="2012-01" db="EMBL/GenBank/DDBJ databases">
        <title>Complete sequence of chromosome of Marinitoga piezophila KA3.</title>
        <authorList>
            <person name="Lucas S."/>
            <person name="Han J."/>
            <person name="Lapidus A."/>
            <person name="Cheng J.-F."/>
            <person name="Goodwin L."/>
            <person name="Pitluck S."/>
            <person name="Peters L."/>
            <person name="Mikhailova N."/>
            <person name="Teshima H."/>
            <person name="Detter J.C."/>
            <person name="Han C."/>
            <person name="Tapia R."/>
            <person name="Land M."/>
            <person name="Hauser L."/>
            <person name="Kyrpides N."/>
            <person name="Ivanova N."/>
            <person name="Pagani I."/>
            <person name="Jebbar M."/>
            <person name="Vannier P."/>
            <person name="Oger P."/>
            <person name="Cario A."/>
            <person name="Bartlett D."/>
            <person name="Noll K.M."/>
            <person name="Woyke T."/>
        </authorList>
    </citation>
    <scope>NUCLEOTIDE SEQUENCE [LARGE SCALE GENOMIC DNA]</scope>
    <source>
        <strain evidence="4">DSM 14283 / JCM 11233 / KA3</strain>
    </source>
</reference>
<dbReference type="Proteomes" id="UP000007161">
    <property type="component" value="Chromosome"/>
</dbReference>
<dbReference type="HAMAP" id="MF_00226_B">
    <property type="entry name" value="CinA_B"/>
    <property type="match status" value="1"/>
</dbReference>
<evidence type="ECO:0000259" key="2">
    <source>
        <dbReference type="SMART" id="SM00852"/>
    </source>
</evidence>
<dbReference type="HOGENOM" id="CLU_030805_9_3_0"/>
<sequence length="402" mass="45184">MGVIYIKIGFLSTGDELIEGDITNITVKELSQKLNQLGYNITYHINVADNIENIINGLKFLVQQKNNIIIITGGLGSTEDDLTREAVAKFLNKDLKYDEKLCTTIQERYKKAGKSINPLLKKQAYIIDNAKILPNELGSAPGQLIKEKDIYYIILPGPPKEAINIFNNHLINFFLQFKTTPRNFTKIQFHGITESNLMSILEKELKDIKYSTKLNLSIGPSVIIKEDNEAIIDKIHKNKKIKDYIIPENPALHLYNKLKELKQTISFAESCTGGLLSKIITDIPGSSMVFKGAIIAYSNEIKENILDINSLEKYGAVSKETVEQMAKNVSSKFNTDYAISISGIAGPGGGTPEKPVGTVWFGFYSKNKDLILSEKHFFSGDRETIREKAVYYSIIRFIKIFL</sequence>
<dbReference type="InterPro" id="IPR008136">
    <property type="entry name" value="CinA_C"/>
</dbReference>
<dbReference type="PIRSF" id="PIRSF006728">
    <property type="entry name" value="CinA"/>
    <property type="match status" value="1"/>
</dbReference>
<dbReference type="InterPro" id="IPR050101">
    <property type="entry name" value="CinA"/>
</dbReference>
<dbReference type="STRING" id="443254.Marpi_0714"/>
<dbReference type="AlphaFoldDB" id="H2J6G3"/>
<evidence type="ECO:0000313" key="4">
    <source>
        <dbReference type="Proteomes" id="UP000007161"/>
    </source>
</evidence>
<dbReference type="InterPro" id="IPR036425">
    <property type="entry name" value="MoaB/Mog-like_dom_sf"/>
</dbReference>
<keyword evidence="4" id="KW-1185">Reference proteome</keyword>
<dbReference type="SMART" id="SM00852">
    <property type="entry name" value="MoCF_biosynth"/>
    <property type="match status" value="1"/>
</dbReference>
<evidence type="ECO:0000313" key="3">
    <source>
        <dbReference type="EMBL" id="AEX85148.1"/>
    </source>
</evidence>
<dbReference type="PANTHER" id="PTHR13939">
    <property type="entry name" value="NICOTINAMIDE-NUCLEOTIDE AMIDOHYDROLASE PNCC"/>
    <property type="match status" value="1"/>
</dbReference>
<dbReference type="EMBL" id="CP003257">
    <property type="protein sequence ID" value="AEX85148.1"/>
    <property type="molecule type" value="Genomic_DNA"/>
</dbReference>
<gene>
    <name evidence="3" type="ordered locus">Marpi_0714</name>
</gene>
<dbReference type="InterPro" id="IPR036653">
    <property type="entry name" value="CinA-like_C"/>
</dbReference>
<dbReference type="Gene3D" id="3.40.980.10">
    <property type="entry name" value="MoaB/Mog-like domain"/>
    <property type="match status" value="1"/>
</dbReference>
<accession>H2J6G3</accession>
<dbReference type="RefSeq" id="WP_014296220.1">
    <property type="nucleotide sequence ID" value="NC_016751.1"/>
</dbReference>
<dbReference type="InterPro" id="IPR008135">
    <property type="entry name" value="Competence-induced_CinA"/>
</dbReference>
<feature type="domain" description="MoaB/Mog" evidence="2">
    <location>
        <begin position="9"/>
        <end position="177"/>
    </location>
</feature>
<dbReference type="Pfam" id="PF00994">
    <property type="entry name" value="MoCF_biosynth"/>
    <property type="match status" value="1"/>
</dbReference>
<dbReference type="PANTHER" id="PTHR13939:SF0">
    <property type="entry name" value="NMN AMIDOHYDROLASE-LIKE PROTEIN YFAY"/>
    <property type="match status" value="1"/>
</dbReference>
<dbReference type="KEGG" id="mpz:Marpi_0714"/>
<dbReference type="Pfam" id="PF02464">
    <property type="entry name" value="CinA"/>
    <property type="match status" value="1"/>
</dbReference>
<dbReference type="eggNOG" id="COG1058">
    <property type="taxonomic scope" value="Bacteria"/>
</dbReference>
<protein>
    <recommendedName>
        <fullName evidence="1">CinA-like protein</fullName>
    </recommendedName>
</protein>
<dbReference type="CDD" id="cd00885">
    <property type="entry name" value="cinA"/>
    <property type="match status" value="1"/>
</dbReference>
<comment type="similarity">
    <text evidence="1">Belongs to the CinA family.</text>
</comment>
<evidence type="ECO:0000256" key="1">
    <source>
        <dbReference type="HAMAP-Rule" id="MF_00226"/>
    </source>
</evidence>
<reference evidence="3 4" key="1">
    <citation type="journal article" date="2012" name="J. Bacteriol.">
        <title>Complete Genome Sequence of the Thermophilic, Piezophilic, Heterotrophic Bacterium Marinitoga piezophila KA3.</title>
        <authorList>
            <person name="Lucas S."/>
            <person name="Han J."/>
            <person name="Lapidus A."/>
            <person name="Cheng J.F."/>
            <person name="Goodwin L.A."/>
            <person name="Pitluck S."/>
            <person name="Peters L."/>
            <person name="Mikhailova N."/>
            <person name="Teshima H."/>
            <person name="Detter J.C."/>
            <person name="Han C."/>
            <person name="Tapia R."/>
            <person name="Land M."/>
            <person name="Hauser L."/>
            <person name="Kyrpides N.C."/>
            <person name="Ivanova N."/>
            <person name="Pagani I."/>
            <person name="Vannier P."/>
            <person name="Oger P."/>
            <person name="Bartlett D.H."/>
            <person name="Noll K.M."/>
            <person name="Woyke T."/>
            <person name="Jebbar M."/>
        </authorList>
    </citation>
    <scope>NUCLEOTIDE SEQUENCE [LARGE SCALE GENOMIC DNA]</scope>
    <source>
        <strain evidence="4">DSM 14283 / JCM 11233 / KA3</strain>
    </source>
</reference>
<dbReference type="Gene3D" id="3.90.950.20">
    <property type="entry name" value="CinA-like"/>
    <property type="match status" value="1"/>
</dbReference>
<dbReference type="OrthoDB" id="9801454at2"/>